<evidence type="ECO:0000313" key="1">
    <source>
        <dbReference type="EMBL" id="KAE8129686.1"/>
    </source>
</evidence>
<organism evidence="1 2">
    <name type="scientific">Bifidobacterium tibiigranuli</name>
    <dbReference type="NCBI Taxonomy" id="2172043"/>
    <lineage>
        <taxon>Bacteria</taxon>
        <taxon>Bacillati</taxon>
        <taxon>Actinomycetota</taxon>
        <taxon>Actinomycetes</taxon>
        <taxon>Bifidobacteriales</taxon>
        <taxon>Bifidobacteriaceae</taxon>
        <taxon>Bifidobacterium</taxon>
    </lineage>
</organism>
<accession>A0A5N6RYA0</accession>
<dbReference type="OrthoDB" id="3239878at2"/>
<dbReference type="EMBL" id="QDAG01000002">
    <property type="protein sequence ID" value="KAE8129686.1"/>
    <property type="molecule type" value="Genomic_DNA"/>
</dbReference>
<dbReference type="RefSeq" id="WP_152580168.1">
    <property type="nucleotide sequence ID" value="NZ_QDAG01000002.1"/>
</dbReference>
<dbReference type="GeneID" id="78126561"/>
<name>A0A5N6RYA0_9BIFI</name>
<comment type="caution">
    <text evidence="1">The sequence shown here is derived from an EMBL/GenBank/DDBJ whole genome shotgun (WGS) entry which is preliminary data.</text>
</comment>
<dbReference type="Proteomes" id="UP000325415">
    <property type="component" value="Unassembled WGS sequence"/>
</dbReference>
<evidence type="ECO:0008006" key="3">
    <source>
        <dbReference type="Google" id="ProtNLM"/>
    </source>
</evidence>
<evidence type="ECO:0000313" key="2">
    <source>
        <dbReference type="Proteomes" id="UP000325415"/>
    </source>
</evidence>
<keyword evidence="2" id="KW-1185">Reference proteome</keyword>
<sequence>MTADSQGNDLSKVEVPITGAISLVPYSDANKITRTMIARSKAKPELPDAYAPAKACVGLITSDGGPQDGRDADDPTEFYQSGYLLQPEPKLTTAFTAAEDNDLTRLITVGEPDADGVYAVDDILRDDKWMAYQEEALRGGRVRRRAGVVQVTGNEPGQSERGSVKGRALTVTWQPDPNYDGHRYFESIYDPTSPAPTPEP</sequence>
<protein>
    <recommendedName>
        <fullName evidence="3">Phage tail protein</fullName>
    </recommendedName>
</protein>
<reference evidence="1 2" key="1">
    <citation type="submission" date="2018-04" db="EMBL/GenBank/DDBJ databases">
        <authorList>
            <person name="Eckel V.P."/>
            <person name="Vogel R.F."/>
        </authorList>
    </citation>
    <scope>NUCLEOTIDE SEQUENCE [LARGE SCALE GENOMIC DNA]</scope>
    <source>
        <strain evidence="2">TMW 2.1764</strain>
    </source>
</reference>
<proteinExistence type="predicted"/>
<dbReference type="AlphaFoldDB" id="A0A5N6RYA0"/>
<gene>
    <name evidence="1" type="ORF">DDE84_02495</name>
</gene>